<proteinExistence type="predicted"/>
<reference evidence="1" key="2">
    <citation type="journal article" date="2015" name="Data Brief">
        <title>Shoot transcriptome of the giant reed, Arundo donax.</title>
        <authorList>
            <person name="Barrero R.A."/>
            <person name="Guerrero F.D."/>
            <person name="Moolhuijzen P."/>
            <person name="Goolsby J.A."/>
            <person name="Tidwell J."/>
            <person name="Bellgard S.E."/>
            <person name="Bellgard M.I."/>
        </authorList>
    </citation>
    <scope>NUCLEOTIDE SEQUENCE</scope>
    <source>
        <tissue evidence="1">Shoot tissue taken approximately 20 cm above the soil surface</tissue>
    </source>
</reference>
<accession>A0A0A9C9V5</accession>
<dbReference type="EMBL" id="GBRH01229593">
    <property type="protein sequence ID" value="JAD68302.1"/>
    <property type="molecule type" value="Transcribed_RNA"/>
</dbReference>
<dbReference type="AlphaFoldDB" id="A0A0A9C9V5"/>
<protein>
    <submittedName>
        <fullName evidence="1">Uncharacterized protein</fullName>
    </submittedName>
</protein>
<name>A0A0A9C9V5_ARUDO</name>
<evidence type="ECO:0000313" key="1">
    <source>
        <dbReference type="EMBL" id="JAD68302.1"/>
    </source>
</evidence>
<sequence length="40" mass="4489">MLVCSEVLGHDPAHDWEKVANATPDHMGNKSPIRFYMFSG</sequence>
<reference evidence="1" key="1">
    <citation type="submission" date="2014-09" db="EMBL/GenBank/DDBJ databases">
        <authorList>
            <person name="Magalhaes I.L.F."/>
            <person name="Oliveira U."/>
            <person name="Santos F.R."/>
            <person name="Vidigal T.H.D.A."/>
            <person name="Brescovit A.D."/>
            <person name="Santos A.J."/>
        </authorList>
    </citation>
    <scope>NUCLEOTIDE SEQUENCE</scope>
    <source>
        <tissue evidence="1">Shoot tissue taken approximately 20 cm above the soil surface</tissue>
    </source>
</reference>
<organism evidence="1">
    <name type="scientific">Arundo donax</name>
    <name type="common">Giant reed</name>
    <name type="synonym">Donax arundinaceus</name>
    <dbReference type="NCBI Taxonomy" id="35708"/>
    <lineage>
        <taxon>Eukaryota</taxon>
        <taxon>Viridiplantae</taxon>
        <taxon>Streptophyta</taxon>
        <taxon>Embryophyta</taxon>
        <taxon>Tracheophyta</taxon>
        <taxon>Spermatophyta</taxon>
        <taxon>Magnoliopsida</taxon>
        <taxon>Liliopsida</taxon>
        <taxon>Poales</taxon>
        <taxon>Poaceae</taxon>
        <taxon>PACMAD clade</taxon>
        <taxon>Arundinoideae</taxon>
        <taxon>Arundineae</taxon>
        <taxon>Arundo</taxon>
    </lineage>
</organism>